<dbReference type="AlphaFoldDB" id="A0A0A9GQC8"/>
<evidence type="ECO:0000256" key="1">
    <source>
        <dbReference type="SAM" id="MobiDB-lite"/>
    </source>
</evidence>
<proteinExistence type="predicted"/>
<sequence length="63" mass="7387">MDKVSFEPPQKFRNMSNPASQNKVTRPEFALHISDKVHSIYCNICINRKLFQYQSPLETCLNK</sequence>
<dbReference type="EMBL" id="GBRH01173130">
    <property type="protein sequence ID" value="JAE24766.1"/>
    <property type="molecule type" value="Transcribed_RNA"/>
</dbReference>
<reference evidence="2" key="2">
    <citation type="journal article" date="2015" name="Data Brief">
        <title>Shoot transcriptome of the giant reed, Arundo donax.</title>
        <authorList>
            <person name="Barrero R.A."/>
            <person name="Guerrero F.D."/>
            <person name="Moolhuijzen P."/>
            <person name="Goolsby J.A."/>
            <person name="Tidwell J."/>
            <person name="Bellgard S.E."/>
            <person name="Bellgard M.I."/>
        </authorList>
    </citation>
    <scope>NUCLEOTIDE SEQUENCE</scope>
    <source>
        <tissue evidence="2">Shoot tissue taken approximately 20 cm above the soil surface</tissue>
    </source>
</reference>
<name>A0A0A9GQC8_ARUDO</name>
<organism evidence="2">
    <name type="scientific">Arundo donax</name>
    <name type="common">Giant reed</name>
    <name type="synonym">Donax arundinaceus</name>
    <dbReference type="NCBI Taxonomy" id="35708"/>
    <lineage>
        <taxon>Eukaryota</taxon>
        <taxon>Viridiplantae</taxon>
        <taxon>Streptophyta</taxon>
        <taxon>Embryophyta</taxon>
        <taxon>Tracheophyta</taxon>
        <taxon>Spermatophyta</taxon>
        <taxon>Magnoliopsida</taxon>
        <taxon>Liliopsida</taxon>
        <taxon>Poales</taxon>
        <taxon>Poaceae</taxon>
        <taxon>PACMAD clade</taxon>
        <taxon>Arundinoideae</taxon>
        <taxon>Arundineae</taxon>
        <taxon>Arundo</taxon>
    </lineage>
</organism>
<accession>A0A0A9GQC8</accession>
<reference evidence="2" key="1">
    <citation type="submission" date="2014-09" db="EMBL/GenBank/DDBJ databases">
        <authorList>
            <person name="Magalhaes I.L.F."/>
            <person name="Oliveira U."/>
            <person name="Santos F.R."/>
            <person name="Vidigal T.H.D.A."/>
            <person name="Brescovit A.D."/>
            <person name="Santos A.J."/>
        </authorList>
    </citation>
    <scope>NUCLEOTIDE SEQUENCE</scope>
    <source>
        <tissue evidence="2">Shoot tissue taken approximately 20 cm above the soil surface</tissue>
    </source>
</reference>
<evidence type="ECO:0000313" key="2">
    <source>
        <dbReference type="EMBL" id="JAE24766.1"/>
    </source>
</evidence>
<feature type="region of interest" description="Disordered" evidence="1">
    <location>
        <begin position="1"/>
        <end position="21"/>
    </location>
</feature>
<protein>
    <submittedName>
        <fullName evidence="2">Uncharacterized protein</fullName>
    </submittedName>
</protein>